<gene>
    <name evidence="4" type="ORF">PFISCL1PPCAC_15754</name>
</gene>
<evidence type="ECO:0000313" key="5">
    <source>
        <dbReference type="Proteomes" id="UP001432322"/>
    </source>
</evidence>
<dbReference type="Pfam" id="PF01683">
    <property type="entry name" value="EB"/>
    <property type="match status" value="3"/>
</dbReference>
<proteinExistence type="predicted"/>
<reference evidence="4" key="1">
    <citation type="submission" date="2023-10" db="EMBL/GenBank/DDBJ databases">
        <title>Genome assembly of Pristionchus species.</title>
        <authorList>
            <person name="Yoshida K."/>
            <person name="Sommer R.J."/>
        </authorList>
    </citation>
    <scope>NUCLEOTIDE SEQUENCE</scope>
    <source>
        <strain evidence="4">RS5133</strain>
    </source>
</reference>
<dbReference type="AlphaFoldDB" id="A0AAV5VXW0"/>
<dbReference type="InterPro" id="IPR006149">
    <property type="entry name" value="EB_dom"/>
</dbReference>
<evidence type="ECO:0000259" key="3">
    <source>
        <dbReference type="Pfam" id="PF01683"/>
    </source>
</evidence>
<feature type="non-terminal residue" evidence="4">
    <location>
        <position position="527"/>
    </location>
</feature>
<keyword evidence="5" id="KW-1185">Reference proteome</keyword>
<dbReference type="EMBL" id="BTSY01000004">
    <property type="protein sequence ID" value="GMT24457.1"/>
    <property type="molecule type" value="Genomic_DNA"/>
</dbReference>
<comment type="caution">
    <text evidence="4">The sequence shown here is derived from an EMBL/GenBank/DDBJ whole genome shotgun (WGS) entry which is preliminary data.</text>
</comment>
<feature type="non-terminal residue" evidence="4">
    <location>
        <position position="1"/>
    </location>
</feature>
<dbReference type="SUPFAM" id="SSF57196">
    <property type="entry name" value="EGF/Laminin"/>
    <property type="match status" value="1"/>
</dbReference>
<feature type="region of interest" description="Disordered" evidence="1">
    <location>
        <begin position="300"/>
        <end position="321"/>
    </location>
</feature>
<evidence type="ECO:0000256" key="2">
    <source>
        <dbReference type="SAM" id="SignalP"/>
    </source>
</evidence>
<protein>
    <recommendedName>
        <fullName evidence="3">EB domain-containing protein</fullName>
    </recommendedName>
</protein>
<name>A0AAV5VXW0_9BILA</name>
<accession>A0AAV5VXW0</accession>
<feature type="signal peptide" evidence="2">
    <location>
        <begin position="1"/>
        <end position="19"/>
    </location>
</feature>
<evidence type="ECO:0000313" key="4">
    <source>
        <dbReference type="EMBL" id="GMT24457.1"/>
    </source>
</evidence>
<organism evidence="4 5">
    <name type="scientific">Pristionchus fissidentatus</name>
    <dbReference type="NCBI Taxonomy" id="1538716"/>
    <lineage>
        <taxon>Eukaryota</taxon>
        <taxon>Metazoa</taxon>
        <taxon>Ecdysozoa</taxon>
        <taxon>Nematoda</taxon>
        <taxon>Chromadorea</taxon>
        <taxon>Rhabditida</taxon>
        <taxon>Rhabditina</taxon>
        <taxon>Diplogasteromorpha</taxon>
        <taxon>Diplogasteroidea</taxon>
        <taxon>Neodiplogasteridae</taxon>
        <taxon>Pristionchus</taxon>
    </lineage>
</organism>
<feature type="domain" description="EB" evidence="3">
    <location>
        <begin position="105"/>
        <end position="153"/>
    </location>
</feature>
<keyword evidence="2" id="KW-0732">Signal</keyword>
<dbReference type="Proteomes" id="UP001432322">
    <property type="component" value="Unassembled WGS sequence"/>
</dbReference>
<feature type="domain" description="EB" evidence="3">
    <location>
        <begin position="459"/>
        <end position="511"/>
    </location>
</feature>
<dbReference type="PANTHER" id="PTHR39069">
    <property type="entry name" value="ECDYSONE-INDUCIBLE GENE E1, ISOFORM A"/>
    <property type="match status" value="1"/>
</dbReference>
<feature type="compositionally biased region" description="Polar residues" evidence="1">
    <location>
        <begin position="305"/>
        <end position="317"/>
    </location>
</feature>
<dbReference type="PANTHER" id="PTHR39069:SF1">
    <property type="entry name" value="ECDYSONE-INDUCIBLE GENE E1, ISOFORM A"/>
    <property type="match status" value="1"/>
</dbReference>
<sequence length="527" mass="57587">SRGMRLLFLLGVILWGALADFSPCNGKSVLGGDCDINADCEHKGSVCLRGKCRCHPHYIEVVDDKGQRPHCQMLPARIGAPCTTKCREPLFCRNGGCQCVQRGTTTLVNGECISISRVGDRCTRHYDCTAPFSACLNQQCVCISGTVQQGSRCVAAANCPFGGLPGATCVHKSPSGSAFNLPPNSAQSNCPSGQVCITSENSSVGHCCPVVCPLSSHVDTKYSCDPTADDVTRCPSDTHFCHLLSDGQFSQGVCCRRPCNSMAPNALYANNQCVPRGQLNSECTTNAQCGGGESMECVKEERSDLPNQPIDNRNQSIDNRKERIRDGIDDDLLVRQRRDTRKTVKELKNRLKTTVRVTKHPMTPVKRRGHSGRTPVLQPLPTASRIPKREVLMRDGVASVPKAMIPPLMNVTTMETPTTMKIRMKKNIGQCQCLSGFTPSVDALTNPRSNPSQMCIRECSSMDLARDTSCFRTVALGGQCFIQKQCPMNAGCYRGRCMCRCGFELTMRGKCEPLPPPPTTTQRPRRK</sequence>
<feature type="domain" description="EB" evidence="3">
    <location>
        <begin position="24"/>
        <end position="61"/>
    </location>
</feature>
<evidence type="ECO:0000256" key="1">
    <source>
        <dbReference type="SAM" id="MobiDB-lite"/>
    </source>
</evidence>
<feature type="chain" id="PRO_5043585425" description="EB domain-containing protein" evidence="2">
    <location>
        <begin position="20"/>
        <end position="527"/>
    </location>
</feature>